<dbReference type="SUPFAM" id="SSF52777">
    <property type="entry name" value="CoA-dependent acyltransferases"/>
    <property type="match status" value="2"/>
</dbReference>
<gene>
    <name evidence="2" type="ORF">F0Q45_25980</name>
</gene>
<feature type="non-terminal residue" evidence="2">
    <location>
        <position position="1"/>
    </location>
</feature>
<dbReference type="GO" id="GO:0008610">
    <property type="term" value="P:lipid biosynthetic process"/>
    <property type="evidence" value="ECO:0007669"/>
    <property type="project" value="UniProtKB-ARBA"/>
</dbReference>
<dbReference type="EMBL" id="VTZN01000387">
    <property type="protein sequence ID" value="KAA1242931.1"/>
    <property type="molecule type" value="Genomic_DNA"/>
</dbReference>
<dbReference type="Gene3D" id="3.30.559.10">
    <property type="entry name" value="Chloramphenicol acetyltransferase-like domain"/>
    <property type="match status" value="1"/>
</dbReference>
<evidence type="ECO:0000313" key="2">
    <source>
        <dbReference type="EMBL" id="KAA1242931.1"/>
    </source>
</evidence>
<dbReference type="RefSeq" id="WP_262491195.1">
    <property type="nucleotide sequence ID" value="NZ_VTZN01000387.1"/>
</dbReference>
<dbReference type="Proteomes" id="UP000324701">
    <property type="component" value="Unassembled WGS sequence"/>
</dbReference>
<organism evidence="2 3">
    <name type="scientific">Mycobacterium simiae</name>
    <name type="common">Mycobacterium habana</name>
    <dbReference type="NCBI Taxonomy" id="1784"/>
    <lineage>
        <taxon>Bacteria</taxon>
        <taxon>Bacillati</taxon>
        <taxon>Actinomycetota</taxon>
        <taxon>Actinomycetes</taxon>
        <taxon>Mycobacteriales</taxon>
        <taxon>Mycobacteriaceae</taxon>
        <taxon>Mycobacterium</taxon>
        <taxon>Mycobacterium simiae complex</taxon>
    </lineage>
</organism>
<name>A0A5B1B4X0_MYCSI</name>
<comment type="caution">
    <text evidence="2">The sequence shown here is derived from an EMBL/GenBank/DDBJ whole genome shotgun (WGS) entry which is preliminary data.</text>
</comment>
<dbReference type="Pfam" id="PF00668">
    <property type="entry name" value="Condensation"/>
    <property type="match status" value="1"/>
</dbReference>
<feature type="domain" description="Condensation" evidence="1">
    <location>
        <begin position="4"/>
        <end position="441"/>
    </location>
</feature>
<dbReference type="CDD" id="cd19540">
    <property type="entry name" value="LCL_NRPS-like"/>
    <property type="match status" value="1"/>
</dbReference>
<accession>A0A5B1B4X0</accession>
<dbReference type="Gene3D" id="3.30.559.30">
    <property type="entry name" value="Nonribosomal peptide synthetase, condensation domain"/>
    <property type="match status" value="1"/>
</dbReference>
<proteinExistence type="predicted"/>
<sequence>FSYKYEGPSPTYNVALAARLTGTLNSPALVAAIGDVVARHESLRTVFAEADGVPWQRILPAAAVKVSVALAEVGDGPELAAAVAQAAQYRFDLATEIPIRANLMKLSATEHVLVLVLHHIAADGASLVPLARDLAAAYAARRENRQPNWVPLPVQYADYTLWQQEVLGTEDDPDSVMAQQVAYWREELAGAPEQTELASDRPRPTQQSFRGNIVTFTIDRVLRERVEQLAHHSGATMSMVLQGALAVLLSKLGAGGDVTIGGPIAGRTDQALTDLIGFFVNSWVLRFSISGSCDFSELLEQVRTKALAAYENQDAPFERLVELINPRRSTAYHPLFQVAFALQNNPLPKFELPGLGIELLPAPTGTAKFDLFINLTDLPAIHGQPQPLPGSIEYATDLFNRDTVEKFVDYYLRVLRAITTDPHRRIDSIEILDTAERDQILIQSNGSAIADLPVLA</sequence>
<evidence type="ECO:0000313" key="3">
    <source>
        <dbReference type="Proteomes" id="UP000324701"/>
    </source>
</evidence>
<dbReference type="GO" id="GO:0003824">
    <property type="term" value="F:catalytic activity"/>
    <property type="evidence" value="ECO:0007669"/>
    <property type="project" value="InterPro"/>
</dbReference>
<dbReference type="AlphaFoldDB" id="A0A5B1B4X0"/>
<reference evidence="2 3" key="1">
    <citation type="submission" date="2019-09" db="EMBL/GenBank/DDBJ databases">
        <title>Report of infection by Mycobacterium simiae a patient suffering from pulmonary tuberculosis.</title>
        <authorList>
            <person name="Mohanty P.S."/>
            <person name="Bansal A.K."/>
            <person name="Singh H."/>
            <person name="Sharma S."/>
            <person name="Patil S.A."/>
            <person name="Upadhaya P."/>
            <person name="Singh P.K."/>
            <person name="Kumar D."/>
            <person name="Kumar S."/>
            <person name="Singh R.K."/>
            <person name="Chaudhary B."/>
        </authorList>
    </citation>
    <scope>NUCLEOTIDE SEQUENCE [LARGE SCALE GENOMIC DNA]</scope>
    <source>
        <strain evidence="2 3">JAL-560-SIM</strain>
    </source>
</reference>
<protein>
    <submittedName>
        <fullName evidence="2">Non-ribosomal peptide synthetase</fullName>
    </submittedName>
</protein>
<dbReference type="InterPro" id="IPR001242">
    <property type="entry name" value="Condensation_dom"/>
</dbReference>
<evidence type="ECO:0000259" key="1">
    <source>
        <dbReference type="Pfam" id="PF00668"/>
    </source>
</evidence>
<dbReference type="PANTHER" id="PTHR45398:SF1">
    <property type="entry name" value="ENZYME, PUTATIVE (JCVI)-RELATED"/>
    <property type="match status" value="1"/>
</dbReference>
<feature type="non-terminal residue" evidence="2">
    <location>
        <position position="456"/>
    </location>
</feature>
<keyword evidence="3" id="KW-1185">Reference proteome</keyword>
<dbReference type="PANTHER" id="PTHR45398">
    <property type="match status" value="1"/>
</dbReference>
<dbReference type="InterPro" id="IPR023213">
    <property type="entry name" value="CAT-like_dom_sf"/>
</dbReference>